<dbReference type="OrthoDB" id="4149052at2"/>
<dbReference type="Gene3D" id="1.10.3660.10">
    <property type="entry name" value="6-phosphogluconate dehydrogenase C-terminal like domain"/>
    <property type="match status" value="1"/>
</dbReference>
<name>A0A5J5GC46_9BACL</name>
<comment type="similarity">
    <text evidence="1">Belongs to the prephenate/arogenate dehydrogenase family.</text>
</comment>
<feature type="domain" description="Prephenate/arogenate dehydrogenase" evidence="5">
    <location>
        <begin position="6"/>
        <end position="285"/>
    </location>
</feature>
<sequence length="296" mass="31206">MTRLLRRCVIAGGTGSVGSMFAALLAKAGAEVSLIDLHFSAVKYKLVQCDITSPTPEAAAAIQSADLVMLSLPEEAALHAVFPVSRLMKSDSLLVHTLSVQKPMALEIEALGISQEVVGLNPMFAPDLGIAGRPVAAIIRNEGPRAAELLDLLSGLGGRVERLEAEEHDGLVAAMQALTHASILSFGLALSALHVDIAKLSALAPPPHSTLLALLARISSGTPEVYWDVQTANPNASTARSMLIAAADRLHVLTTAEPAFHDFTDVLNTIREMFGDELASYQALCSSIFKGSSRIL</sequence>
<dbReference type="Pfam" id="PF20463">
    <property type="entry name" value="PDH_C"/>
    <property type="match status" value="1"/>
</dbReference>
<dbReference type="SUPFAM" id="SSF51735">
    <property type="entry name" value="NAD(P)-binding Rossmann-fold domains"/>
    <property type="match status" value="1"/>
</dbReference>
<feature type="signal peptide" evidence="4">
    <location>
        <begin position="1"/>
        <end position="22"/>
    </location>
</feature>
<dbReference type="GO" id="GO:0004665">
    <property type="term" value="F:prephenate dehydrogenase (NADP+) activity"/>
    <property type="evidence" value="ECO:0007669"/>
    <property type="project" value="InterPro"/>
</dbReference>
<reference evidence="6 7" key="1">
    <citation type="submission" date="2019-09" db="EMBL/GenBank/DDBJ databases">
        <title>Bacillus ochoae sp. nov., Paenibacillus whitsoniae sp. nov., Paenibacillus spiritus sp. nov. Isolated from the Mars Exploration Rover during spacecraft assembly.</title>
        <authorList>
            <person name="Seuylemezian A."/>
            <person name="Vaishampayan P."/>
        </authorList>
    </citation>
    <scope>NUCLEOTIDE SEQUENCE [LARGE SCALE GENOMIC DNA]</scope>
    <source>
        <strain evidence="6 7">MER_111</strain>
    </source>
</reference>
<dbReference type="GO" id="GO:0006571">
    <property type="term" value="P:tyrosine biosynthetic process"/>
    <property type="evidence" value="ECO:0007669"/>
    <property type="project" value="InterPro"/>
</dbReference>
<dbReference type="PANTHER" id="PTHR21363">
    <property type="entry name" value="PREPHENATE DEHYDROGENASE"/>
    <property type="match status" value="1"/>
</dbReference>
<evidence type="ECO:0000313" key="7">
    <source>
        <dbReference type="Proteomes" id="UP000367750"/>
    </source>
</evidence>
<dbReference type="GO" id="GO:0008977">
    <property type="term" value="F:prephenate dehydrogenase (NAD+) activity"/>
    <property type="evidence" value="ECO:0007669"/>
    <property type="project" value="InterPro"/>
</dbReference>
<dbReference type="InterPro" id="IPR003099">
    <property type="entry name" value="Prephen_DH"/>
</dbReference>
<evidence type="ECO:0000256" key="1">
    <source>
        <dbReference type="ARBA" id="ARBA00007964"/>
    </source>
</evidence>
<evidence type="ECO:0000256" key="4">
    <source>
        <dbReference type="SAM" id="SignalP"/>
    </source>
</evidence>
<dbReference type="GO" id="GO:0050661">
    <property type="term" value="F:NADP binding"/>
    <property type="evidence" value="ECO:0007669"/>
    <property type="project" value="InterPro"/>
</dbReference>
<dbReference type="InterPro" id="IPR046825">
    <property type="entry name" value="PDH_C"/>
</dbReference>
<dbReference type="Proteomes" id="UP000367750">
    <property type="component" value="Unassembled WGS sequence"/>
</dbReference>
<dbReference type="InterPro" id="IPR006115">
    <property type="entry name" value="6PGDH_NADP-bd"/>
</dbReference>
<gene>
    <name evidence="6" type="ORF">F4V43_08370</name>
</gene>
<dbReference type="InterPro" id="IPR008927">
    <property type="entry name" value="6-PGluconate_DH-like_C_sf"/>
</dbReference>
<dbReference type="PANTHER" id="PTHR21363:SF0">
    <property type="entry name" value="PREPHENATE DEHYDROGENASE [NADP(+)]"/>
    <property type="match status" value="1"/>
</dbReference>
<dbReference type="Gene3D" id="3.40.50.720">
    <property type="entry name" value="NAD(P)-binding Rossmann-like Domain"/>
    <property type="match status" value="1"/>
</dbReference>
<keyword evidence="4" id="KW-0732">Signal</keyword>
<feature type="chain" id="PRO_5023905804" evidence="4">
    <location>
        <begin position="23"/>
        <end position="296"/>
    </location>
</feature>
<dbReference type="RefSeq" id="WP_150457786.1">
    <property type="nucleotide sequence ID" value="NZ_VYKK01000008.1"/>
</dbReference>
<keyword evidence="7" id="KW-1185">Reference proteome</keyword>
<dbReference type="AlphaFoldDB" id="A0A5J5GC46"/>
<keyword evidence="2" id="KW-0560">Oxidoreductase</keyword>
<accession>A0A5J5GC46</accession>
<dbReference type="PROSITE" id="PS51176">
    <property type="entry name" value="PDH_ADH"/>
    <property type="match status" value="1"/>
</dbReference>
<evidence type="ECO:0000256" key="3">
    <source>
        <dbReference type="ARBA" id="ARBA00029440"/>
    </source>
</evidence>
<dbReference type="GO" id="GO:0070403">
    <property type="term" value="F:NAD+ binding"/>
    <property type="evidence" value="ECO:0007669"/>
    <property type="project" value="TreeGrafter"/>
</dbReference>
<dbReference type="EMBL" id="VYKK01000008">
    <property type="protein sequence ID" value="KAA9005473.1"/>
    <property type="molecule type" value="Genomic_DNA"/>
</dbReference>
<dbReference type="SUPFAM" id="SSF48179">
    <property type="entry name" value="6-phosphogluconate dehydrogenase C-terminal domain-like"/>
    <property type="match status" value="1"/>
</dbReference>
<evidence type="ECO:0000259" key="5">
    <source>
        <dbReference type="PROSITE" id="PS51176"/>
    </source>
</evidence>
<dbReference type="InterPro" id="IPR050812">
    <property type="entry name" value="Preph/Arog_dehydrog"/>
</dbReference>
<dbReference type="InterPro" id="IPR036291">
    <property type="entry name" value="NAD(P)-bd_dom_sf"/>
</dbReference>
<comment type="caution">
    <text evidence="6">The sequence shown here is derived from an EMBL/GenBank/DDBJ whole genome shotgun (WGS) entry which is preliminary data.</text>
</comment>
<comment type="pathway">
    <text evidence="3">Amino-acid biosynthesis.</text>
</comment>
<dbReference type="Pfam" id="PF03446">
    <property type="entry name" value="NAD_binding_2"/>
    <property type="match status" value="1"/>
</dbReference>
<evidence type="ECO:0000256" key="2">
    <source>
        <dbReference type="ARBA" id="ARBA00023002"/>
    </source>
</evidence>
<protein>
    <submittedName>
        <fullName evidence="6">Prephenate dehydrogenase</fullName>
    </submittedName>
</protein>
<organism evidence="6 7">
    <name type="scientific">Paenibacillus spiritus</name>
    <dbReference type="NCBI Taxonomy" id="2496557"/>
    <lineage>
        <taxon>Bacteria</taxon>
        <taxon>Bacillati</taxon>
        <taxon>Bacillota</taxon>
        <taxon>Bacilli</taxon>
        <taxon>Bacillales</taxon>
        <taxon>Paenibacillaceae</taxon>
        <taxon>Paenibacillus</taxon>
    </lineage>
</organism>
<proteinExistence type="inferred from homology"/>
<evidence type="ECO:0000313" key="6">
    <source>
        <dbReference type="EMBL" id="KAA9005473.1"/>
    </source>
</evidence>